<protein>
    <recommendedName>
        <fullName evidence="3">Transcriptional regulator</fullName>
    </recommendedName>
</protein>
<gene>
    <name evidence="1" type="ORF">ACFSY7_11240</name>
</gene>
<evidence type="ECO:0000313" key="2">
    <source>
        <dbReference type="Proteomes" id="UP001597568"/>
    </source>
</evidence>
<dbReference type="RefSeq" id="WP_380147901.1">
    <property type="nucleotide sequence ID" value="NZ_JBHUOR010000095.1"/>
</dbReference>
<organism evidence="1 2">
    <name type="scientific">Kurthia populi</name>
    <dbReference type="NCBI Taxonomy" id="1562132"/>
    <lineage>
        <taxon>Bacteria</taxon>
        <taxon>Bacillati</taxon>
        <taxon>Bacillota</taxon>
        <taxon>Bacilli</taxon>
        <taxon>Bacillales</taxon>
        <taxon>Caryophanaceae</taxon>
        <taxon>Kurthia</taxon>
    </lineage>
</organism>
<name>A0ABW5Y181_9BACL</name>
<evidence type="ECO:0008006" key="3">
    <source>
        <dbReference type="Google" id="ProtNLM"/>
    </source>
</evidence>
<proteinExistence type="predicted"/>
<sequence>MKKDLRIRFPSEDSLEEMAKLKKVIEISFTGTINTPPASLIDLKPNDDFEIEKLESISGDDLLEQLSKAFSERFIFLFKDFEEHVKDRREAGEFIPMIEFRDFLVERKKNKDSDVVDELINLTTNGDLLSMNPPASFIMPKTKAMNTLINPALTPVDGESSVEFTVQNGSATLKMALDFDNNIEIQSRDHMRFTPYDREVFNGICSRYENDNDTFTAEQIYRTINGLSNRETVSEASIKRINDSITKMIRMRVKIDYTEEMKKYKKSDDVQEDDVQYIQEDYMIPAKKASLTVNNKTIEGYKLHAKPLMYHYSQISNQIITVPLEILNTKDGTNDSDSINNSPEITVIRAHLIREIEWIKAEMKKKNPNRNNKISLESVYELLELESPTKKKALKIRDHISKILNNFISKNYIKSYDTYKKGRTIMGFQLVL</sequence>
<comment type="caution">
    <text evidence="1">The sequence shown here is derived from an EMBL/GenBank/DDBJ whole genome shotgun (WGS) entry which is preliminary data.</text>
</comment>
<dbReference type="Proteomes" id="UP001597568">
    <property type="component" value="Unassembled WGS sequence"/>
</dbReference>
<dbReference type="EMBL" id="JBHUOR010000095">
    <property type="protein sequence ID" value="MFD2869067.1"/>
    <property type="molecule type" value="Genomic_DNA"/>
</dbReference>
<reference evidence="2" key="1">
    <citation type="journal article" date="2019" name="Int. J. Syst. Evol. Microbiol.">
        <title>The Global Catalogue of Microorganisms (GCM) 10K type strain sequencing project: providing services to taxonomists for standard genome sequencing and annotation.</title>
        <authorList>
            <consortium name="The Broad Institute Genomics Platform"/>
            <consortium name="The Broad Institute Genome Sequencing Center for Infectious Disease"/>
            <person name="Wu L."/>
            <person name="Ma J."/>
        </authorList>
    </citation>
    <scope>NUCLEOTIDE SEQUENCE [LARGE SCALE GENOMIC DNA]</scope>
    <source>
        <strain evidence="2">KCTC 33522</strain>
    </source>
</reference>
<keyword evidence="2" id="KW-1185">Reference proteome</keyword>
<accession>A0ABW5Y181</accession>
<evidence type="ECO:0000313" key="1">
    <source>
        <dbReference type="EMBL" id="MFD2869067.1"/>
    </source>
</evidence>